<feature type="compositionally biased region" description="Polar residues" evidence="2">
    <location>
        <begin position="134"/>
        <end position="145"/>
    </location>
</feature>
<dbReference type="InterPro" id="IPR018392">
    <property type="entry name" value="LysM"/>
</dbReference>
<keyword evidence="3" id="KW-0732">Signal</keyword>
<evidence type="ECO:0000313" key="6">
    <source>
        <dbReference type="Proteomes" id="UP000252355"/>
    </source>
</evidence>
<reference evidence="5 6" key="1">
    <citation type="submission" date="2018-05" db="EMBL/GenBank/DDBJ databases">
        <title>A metagenomic window into the 2 km-deep terrestrial subsurface aquifer revealed taxonomically and functionally diverse microbial community comprising novel uncultured bacterial lineages.</title>
        <authorList>
            <person name="Kadnikov V.V."/>
            <person name="Mardanov A.V."/>
            <person name="Beletsky A.V."/>
            <person name="Banks D."/>
            <person name="Pimenov N.V."/>
            <person name="Frank Y.A."/>
            <person name="Karnachuk O.V."/>
            <person name="Ravin N.V."/>
        </authorList>
    </citation>
    <scope>NUCLEOTIDE SEQUENCE [LARGE SCALE GENOMIC DNA]</scope>
    <source>
        <strain evidence="5">BY5</strain>
    </source>
</reference>
<accession>A0A367ZST0</accession>
<feature type="region of interest" description="Disordered" evidence="2">
    <location>
        <begin position="38"/>
        <end position="78"/>
    </location>
</feature>
<evidence type="ECO:0000256" key="3">
    <source>
        <dbReference type="SAM" id="SignalP"/>
    </source>
</evidence>
<dbReference type="PANTHER" id="PTHR34700">
    <property type="entry name" value="POTASSIUM BINDING PROTEIN KBP"/>
    <property type="match status" value="1"/>
</dbReference>
<dbReference type="PROSITE" id="PS51782">
    <property type="entry name" value="LYSM"/>
    <property type="match status" value="1"/>
</dbReference>
<evidence type="ECO:0000259" key="4">
    <source>
        <dbReference type="PROSITE" id="PS51782"/>
    </source>
</evidence>
<dbReference type="PANTHER" id="PTHR34700:SF4">
    <property type="entry name" value="PHAGE-LIKE ELEMENT PBSX PROTEIN XKDP"/>
    <property type="match status" value="1"/>
</dbReference>
<dbReference type="CDD" id="cd00118">
    <property type="entry name" value="LysM"/>
    <property type="match status" value="1"/>
</dbReference>
<dbReference type="InterPro" id="IPR036779">
    <property type="entry name" value="LysM_dom_sf"/>
</dbReference>
<feature type="compositionally biased region" description="Basic and acidic residues" evidence="2">
    <location>
        <begin position="59"/>
        <end position="76"/>
    </location>
</feature>
<feature type="compositionally biased region" description="Low complexity" evidence="2">
    <location>
        <begin position="155"/>
        <end position="175"/>
    </location>
</feature>
<proteinExistence type="predicted"/>
<sequence>MRASTILCLVLLCLWVQLPALAMFEDADDIVISAPKEVSTSDAAETPPPPPTQSATKVDQVDKKEDKNKEKRETKTITHKVTRGDTLWGLAKKYLGDGSRYMEIVKANAKKYPGLLKNPDLIIDGWELVIPIPGQTSGDTQPSDTKPSDTKPGDTNAATGSTTKPTTPPATTKPLTVEQKILKLQEAVNRMNMALLAQGKTLTELNTQTVRLMIDKGIITEEEWMSLNPPEGYRWVIEKGKVKLVNRDGQPITNAESAKVNEAAAKEAAEKAKAEAEKAAKEAAEKAAKEKAAKEAAEKAKAEAEKAKTAAEKAAKEKAAKEAAEKAAKEAAEKAKAEAEKAAKEKAAKEAAEKAAKEKAAKEAAEKAKADAEKAKSHAQKNYEADLAKIGMPNILGQERAYLTAIDRAATLNPKYNQFSPFNQDPFGYGYAAPGISLHTLQYQLFEAQKLYEEMVAKNDTEKFLGIFGNDIESAAKKVKECRERLAKAWSDFQKVHNESKQQVAGIKSDIAKIQEAKKAAEDKLAKLDRYNPDNGPQVQALLKEIKAKDEEIAKLQKKAGYLDDLLKLFP</sequence>
<comment type="caution">
    <text evidence="5">The sequence shown here is derived from an EMBL/GenBank/DDBJ whole genome shotgun (WGS) entry which is preliminary data.</text>
</comment>
<dbReference type="Gene3D" id="3.10.350.10">
    <property type="entry name" value="LysM domain"/>
    <property type="match status" value="1"/>
</dbReference>
<feature type="signal peptide" evidence="3">
    <location>
        <begin position="1"/>
        <end position="22"/>
    </location>
</feature>
<protein>
    <submittedName>
        <fullName evidence="5">N-acetylmuramoyl-L-alanine amidase</fullName>
    </submittedName>
</protein>
<dbReference type="AlphaFoldDB" id="A0A367ZST0"/>
<feature type="domain" description="LysM" evidence="4">
    <location>
        <begin position="77"/>
        <end position="130"/>
    </location>
</feature>
<dbReference type="SMART" id="SM00257">
    <property type="entry name" value="LysM"/>
    <property type="match status" value="1"/>
</dbReference>
<dbReference type="InterPro" id="IPR052196">
    <property type="entry name" value="Bact_Kbp"/>
</dbReference>
<feature type="region of interest" description="Disordered" evidence="2">
    <location>
        <begin position="133"/>
        <end position="175"/>
    </location>
</feature>
<dbReference type="Pfam" id="PF01476">
    <property type="entry name" value="LysM"/>
    <property type="match status" value="1"/>
</dbReference>
<dbReference type="EMBL" id="QOQW01000004">
    <property type="protein sequence ID" value="RCK80769.1"/>
    <property type="molecule type" value="Genomic_DNA"/>
</dbReference>
<dbReference type="Proteomes" id="UP000252355">
    <property type="component" value="Unassembled WGS sequence"/>
</dbReference>
<name>A0A367ZST0_9BACT</name>
<gene>
    <name evidence="5" type="ORF">OZSIB_2657</name>
</gene>
<keyword evidence="1" id="KW-0175">Coiled coil</keyword>
<feature type="coiled-coil region" evidence="1">
    <location>
        <begin position="504"/>
        <end position="559"/>
    </location>
</feature>
<feature type="coiled-coil region" evidence="1">
    <location>
        <begin position="255"/>
        <end position="382"/>
    </location>
</feature>
<feature type="chain" id="PRO_5016629964" evidence="3">
    <location>
        <begin position="23"/>
        <end position="571"/>
    </location>
</feature>
<evidence type="ECO:0000256" key="1">
    <source>
        <dbReference type="SAM" id="Coils"/>
    </source>
</evidence>
<evidence type="ECO:0000256" key="2">
    <source>
        <dbReference type="SAM" id="MobiDB-lite"/>
    </source>
</evidence>
<organism evidence="5 6">
    <name type="scientific">Candidatus Ozemobacter sibiricus</name>
    <dbReference type="NCBI Taxonomy" id="2268124"/>
    <lineage>
        <taxon>Bacteria</taxon>
        <taxon>Candidatus Ozemobacteria</taxon>
        <taxon>Candidatus Ozemobacterales</taxon>
        <taxon>Candidatus Ozemobacteraceae</taxon>
        <taxon>Candidatus Ozemobacter</taxon>
    </lineage>
</organism>
<evidence type="ECO:0000313" key="5">
    <source>
        <dbReference type="EMBL" id="RCK80769.1"/>
    </source>
</evidence>